<name>A0A6H1WSJ3_9BACT</name>
<dbReference type="PROSITE" id="PS51350">
    <property type="entry name" value="PTS_HPR_DOM"/>
    <property type="match status" value="1"/>
</dbReference>
<comment type="similarity">
    <text evidence="2">Belongs to the HPr family.</text>
</comment>
<dbReference type="SUPFAM" id="SSF55594">
    <property type="entry name" value="HPr-like"/>
    <property type="match status" value="1"/>
</dbReference>
<dbReference type="Gene3D" id="3.30.1340.10">
    <property type="entry name" value="HPr-like"/>
    <property type="match status" value="1"/>
</dbReference>
<proteinExistence type="inferred from homology"/>
<dbReference type="InterPro" id="IPR001020">
    <property type="entry name" value="PTS_HPr_His_P_site"/>
</dbReference>
<keyword evidence="3" id="KW-0963">Cytoplasm</keyword>
<dbReference type="Pfam" id="PF00381">
    <property type="entry name" value="PTS-HPr"/>
    <property type="match status" value="1"/>
</dbReference>
<feature type="domain" description="HPr" evidence="5">
    <location>
        <begin position="7"/>
        <end position="91"/>
    </location>
</feature>
<dbReference type="EMBL" id="CP042909">
    <property type="protein sequence ID" value="QJA06124.1"/>
    <property type="molecule type" value="Genomic_DNA"/>
</dbReference>
<comment type="subcellular location">
    <subcellularLocation>
        <location evidence="1">Cytoplasm</location>
    </subcellularLocation>
</comment>
<sequence length="91" mass="9798">MAAKGKRIEAEVEVKGPLGLHARPAARLAQALKSLRAEVYLSRGNHRVNARSILDVLTLVASTGTRLRVIAEGEEAEEAVKTLKEILEAEG</sequence>
<keyword evidence="7" id="KW-1185">Reference proteome</keyword>
<evidence type="ECO:0000313" key="7">
    <source>
        <dbReference type="Proteomes" id="UP000501253"/>
    </source>
</evidence>
<gene>
    <name evidence="6" type="ORF">FVE67_04625</name>
</gene>
<dbReference type="PRINTS" id="PR00107">
    <property type="entry name" value="PHOSPHOCPHPR"/>
</dbReference>
<dbReference type="PANTHER" id="PTHR33705:SF2">
    <property type="entry name" value="PHOSPHOCARRIER PROTEIN NPR"/>
    <property type="match status" value="1"/>
</dbReference>
<evidence type="ECO:0000256" key="3">
    <source>
        <dbReference type="ARBA" id="ARBA00022490"/>
    </source>
</evidence>
<protein>
    <submittedName>
        <fullName evidence="6">HPr family phosphocarrier protein</fullName>
    </submittedName>
</protein>
<organism evidence="6 7">
    <name type="scientific">Thermosulfurimonas marina</name>
    <dbReference type="NCBI Taxonomy" id="2047767"/>
    <lineage>
        <taxon>Bacteria</taxon>
        <taxon>Pseudomonadati</taxon>
        <taxon>Thermodesulfobacteriota</taxon>
        <taxon>Thermodesulfobacteria</taxon>
        <taxon>Thermodesulfobacteriales</taxon>
        <taxon>Thermodesulfobacteriaceae</taxon>
        <taxon>Thermosulfurimonas</taxon>
    </lineage>
</organism>
<dbReference type="InterPro" id="IPR050399">
    <property type="entry name" value="HPr"/>
</dbReference>
<dbReference type="Proteomes" id="UP000501253">
    <property type="component" value="Chromosome"/>
</dbReference>
<dbReference type="InterPro" id="IPR035895">
    <property type="entry name" value="HPr-like_sf"/>
</dbReference>
<dbReference type="PROSITE" id="PS00369">
    <property type="entry name" value="PTS_HPR_HIS"/>
    <property type="match status" value="1"/>
</dbReference>
<dbReference type="RefSeq" id="WP_168719472.1">
    <property type="nucleotide sequence ID" value="NZ_CP042909.1"/>
</dbReference>
<dbReference type="CDD" id="cd00367">
    <property type="entry name" value="PTS-HPr_like"/>
    <property type="match status" value="1"/>
</dbReference>
<accession>A0A6H1WSJ3</accession>
<dbReference type="AlphaFoldDB" id="A0A6H1WSJ3"/>
<dbReference type="InterPro" id="IPR000032">
    <property type="entry name" value="HPr-like"/>
</dbReference>
<dbReference type="GO" id="GO:0005737">
    <property type="term" value="C:cytoplasm"/>
    <property type="evidence" value="ECO:0007669"/>
    <property type="project" value="UniProtKB-SubCell"/>
</dbReference>
<evidence type="ECO:0000256" key="2">
    <source>
        <dbReference type="ARBA" id="ARBA00010736"/>
    </source>
</evidence>
<reference evidence="6 7" key="1">
    <citation type="submission" date="2019-08" db="EMBL/GenBank/DDBJ databases">
        <title>Complete genome sequence of Thermosulfurimonas marina SU872T, an anaerobic thermophilic chemolithoautotrophic bacterium isolated from a shallow marine hydrothermal vent.</title>
        <authorList>
            <person name="Allioux M."/>
            <person name="Jebbar M."/>
            <person name="Slobodkina G."/>
            <person name="Slobodkin A."/>
            <person name="Moalic Y."/>
            <person name="Frolova A."/>
            <person name="Shao Z."/>
            <person name="Alain K."/>
        </authorList>
    </citation>
    <scope>NUCLEOTIDE SEQUENCE [LARGE SCALE GENOMIC DNA]</scope>
    <source>
        <strain evidence="6 7">SU872</strain>
    </source>
</reference>
<evidence type="ECO:0000256" key="4">
    <source>
        <dbReference type="ARBA" id="ARBA00022683"/>
    </source>
</evidence>
<dbReference type="PANTHER" id="PTHR33705">
    <property type="entry name" value="PHOSPHOCARRIER PROTEIN HPR"/>
    <property type="match status" value="1"/>
</dbReference>
<dbReference type="KEGG" id="tmai:FVE67_04625"/>
<dbReference type="NCBIfam" id="TIGR01003">
    <property type="entry name" value="PTS_HPr_family"/>
    <property type="match status" value="1"/>
</dbReference>
<evidence type="ECO:0000259" key="5">
    <source>
        <dbReference type="PROSITE" id="PS51350"/>
    </source>
</evidence>
<evidence type="ECO:0000313" key="6">
    <source>
        <dbReference type="EMBL" id="QJA06124.1"/>
    </source>
</evidence>
<evidence type="ECO:0000256" key="1">
    <source>
        <dbReference type="ARBA" id="ARBA00004496"/>
    </source>
</evidence>
<dbReference type="GO" id="GO:0009401">
    <property type="term" value="P:phosphoenolpyruvate-dependent sugar phosphotransferase system"/>
    <property type="evidence" value="ECO:0007669"/>
    <property type="project" value="UniProtKB-KW"/>
</dbReference>
<keyword evidence="4" id="KW-0598">Phosphotransferase system</keyword>